<dbReference type="Proteomes" id="UP001597180">
    <property type="component" value="Unassembled WGS sequence"/>
</dbReference>
<organism evidence="1 2">
    <name type="scientific">Paenibacillus vulneris</name>
    <dbReference type="NCBI Taxonomy" id="1133364"/>
    <lineage>
        <taxon>Bacteria</taxon>
        <taxon>Bacillati</taxon>
        <taxon>Bacillota</taxon>
        <taxon>Bacilli</taxon>
        <taxon>Bacillales</taxon>
        <taxon>Paenibacillaceae</taxon>
        <taxon>Paenibacillus</taxon>
    </lineage>
</organism>
<comment type="caution">
    <text evidence="1">The sequence shown here is derived from an EMBL/GenBank/DDBJ whole genome shotgun (WGS) entry which is preliminary data.</text>
</comment>
<keyword evidence="2" id="KW-1185">Reference proteome</keyword>
<protein>
    <submittedName>
        <fullName evidence="1">Uncharacterized protein</fullName>
    </submittedName>
</protein>
<name>A0ABW3UIH2_9BACL</name>
<accession>A0ABW3UIH2</accession>
<evidence type="ECO:0000313" key="1">
    <source>
        <dbReference type="EMBL" id="MFD1219581.1"/>
    </source>
</evidence>
<gene>
    <name evidence="1" type="ORF">ACFQ4B_05590</name>
</gene>
<sequence length="83" mass="9351">MELTTQVKKKIEQYMRYSHKASKLRDEIDEWFASKGIDTVSTDNTDTNGGGAIQDIIIDAAQGMETTEKSIQMTIKLIEDNLP</sequence>
<evidence type="ECO:0000313" key="2">
    <source>
        <dbReference type="Proteomes" id="UP001597180"/>
    </source>
</evidence>
<dbReference type="EMBL" id="JBHTLU010000012">
    <property type="protein sequence ID" value="MFD1219581.1"/>
    <property type="molecule type" value="Genomic_DNA"/>
</dbReference>
<proteinExistence type="predicted"/>
<reference evidence="2" key="1">
    <citation type="journal article" date="2019" name="Int. J. Syst. Evol. Microbiol.">
        <title>The Global Catalogue of Microorganisms (GCM) 10K type strain sequencing project: providing services to taxonomists for standard genome sequencing and annotation.</title>
        <authorList>
            <consortium name="The Broad Institute Genomics Platform"/>
            <consortium name="The Broad Institute Genome Sequencing Center for Infectious Disease"/>
            <person name="Wu L."/>
            <person name="Ma J."/>
        </authorList>
    </citation>
    <scope>NUCLEOTIDE SEQUENCE [LARGE SCALE GENOMIC DNA]</scope>
    <source>
        <strain evidence="2">CCUG 53270</strain>
    </source>
</reference>
<dbReference type="RefSeq" id="WP_345594988.1">
    <property type="nucleotide sequence ID" value="NZ_BAABJG010000055.1"/>
</dbReference>